<evidence type="ECO:0000256" key="2">
    <source>
        <dbReference type="ARBA" id="ARBA00022448"/>
    </source>
</evidence>
<dbReference type="CDD" id="cd03293">
    <property type="entry name" value="ABC_NrtD_SsuB_transporters"/>
    <property type="match status" value="1"/>
</dbReference>
<dbReference type="RefSeq" id="WP_067758083.1">
    <property type="nucleotide sequence ID" value="NZ_LT907988.1"/>
</dbReference>
<dbReference type="PROSITE" id="PS00211">
    <property type="entry name" value="ABC_TRANSPORTER_1"/>
    <property type="match status" value="1"/>
</dbReference>
<evidence type="ECO:0000313" key="8">
    <source>
        <dbReference type="EMBL" id="SBT27105.1"/>
    </source>
</evidence>
<evidence type="ECO:0000256" key="3">
    <source>
        <dbReference type="ARBA" id="ARBA00022475"/>
    </source>
</evidence>
<dbReference type="Gene3D" id="3.40.50.300">
    <property type="entry name" value="P-loop containing nucleotide triphosphate hydrolases"/>
    <property type="match status" value="1"/>
</dbReference>
<organism evidence="8 10">
    <name type="scientific">Orrella dioscoreae</name>
    <dbReference type="NCBI Taxonomy" id="1851544"/>
    <lineage>
        <taxon>Bacteria</taxon>
        <taxon>Pseudomonadati</taxon>
        <taxon>Pseudomonadota</taxon>
        <taxon>Betaproteobacteria</taxon>
        <taxon>Burkholderiales</taxon>
        <taxon>Alcaligenaceae</taxon>
        <taxon>Orrella</taxon>
    </lineage>
</organism>
<gene>
    <name evidence="8" type="ORF">ODI_03212</name>
    <name evidence="9" type="ORF">ODI_R0029</name>
</gene>
<feature type="region of interest" description="Disordered" evidence="6">
    <location>
        <begin position="239"/>
        <end position="273"/>
    </location>
</feature>
<evidence type="ECO:0000256" key="4">
    <source>
        <dbReference type="ARBA" id="ARBA00022741"/>
    </source>
</evidence>
<dbReference type="OrthoDB" id="9783039at2"/>
<dbReference type="GO" id="GO:0005524">
    <property type="term" value="F:ATP binding"/>
    <property type="evidence" value="ECO:0007669"/>
    <property type="project" value="UniProtKB-KW"/>
</dbReference>
<reference evidence="9 10" key="2">
    <citation type="submission" date="2017-08" db="EMBL/GenBank/DDBJ databases">
        <authorList>
            <person name="de Groot N.N."/>
        </authorList>
    </citation>
    <scope>NUCLEOTIDE SEQUENCE [LARGE SCALE GENOMIC DNA]</scope>
    <source>
        <strain evidence="9">Orrdi1</strain>
    </source>
</reference>
<dbReference type="EMBL" id="FLRC01000052">
    <property type="protein sequence ID" value="SBT27105.1"/>
    <property type="molecule type" value="Genomic_DNA"/>
</dbReference>
<name>A0A1C3K6T9_9BURK</name>
<dbReference type="InterPro" id="IPR003439">
    <property type="entry name" value="ABC_transporter-like_ATP-bd"/>
</dbReference>
<dbReference type="InterPro" id="IPR003593">
    <property type="entry name" value="AAA+_ATPase"/>
</dbReference>
<dbReference type="SUPFAM" id="SSF52540">
    <property type="entry name" value="P-loop containing nucleoside triphosphate hydrolases"/>
    <property type="match status" value="1"/>
</dbReference>
<evidence type="ECO:0000256" key="6">
    <source>
        <dbReference type="SAM" id="MobiDB-lite"/>
    </source>
</evidence>
<keyword evidence="3" id="KW-1003">Cell membrane</keyword>
<dbReference type="InterPro" id="IPR027417">
    <property type="entry name" value="P-loop_NTPase"/>
</dbReference>
<keyword evidence="5 8" id="KW-0067">ATP-binding</keyword>
<dbReference type="PROSITE" id="PS50893">
    <property type="entry name" value="ABC_TRANSPORTER_2"/>
    <property type="match status" value="1"/>
</dbReference>
<reference evidence="8 10" key="1">
    <citation type="submission" date="2016-06" db="EMBL/GenBank/DDBJ databases">
        <authorList>
            <person name="Kjaerup R.B."/>
            <person name="Dalgaard T.S."/>
            <person name="Juul-Madsen H.R."/>
        </authorList>
    </citation>
    <scope>NUCLEOTIDE SEQUENCE [LARGE SCALE GENOMIC DNA]</scope>
    <source>
        <strain evidence="8">Orrdi1</strain>
    </source>
</reference>
<comment type="similarity">
    <text evidence="1">Belongs to the ABC transporter superfamily.</text>
</comment>
<proteinExistence type="inferred from homology"/>
<dbReference type="PANTHER" id="PTHR42788">
    <property type="entry name" value="TAURINE IMPORT ATP-BINDING PROTEIN-RELATED"/>
    <property type="match status" value="1"/>
</dbReference>
<dbReference type="InterPro" id="IPR050166">
    <property type="entry name" value="ABC_transporter_ATP-bind"/>
</dbReference>
<evidence type="ECO:0000256" key="5">
    <source>
        <dbReference type="ARBA" id="ARBA00022840"/>
    </source>
</evidence>
<dbReference type="Proteomes" id="UP000078558">
    <property type="component" value="Chromosome I"/>
</dbReference>
<dbReference type="STRING" id="1851544.ODI_03212"/>
<dbReference type="EMBL" id="LT907988">
    <property type="protein sequence ID" value="SOE45927.1"/>
    <property type="molecule type" value="Genomic_DNA"/>
</dbReference>
<accession>A0A1C3K6T9</accession>
<keyword evidence="10" id="KW-1185">Reference proteome</keyword>
<feature type="domain" description="ABC transporter" evidence="7">
    <location>
        <begin position="2"/>
        <end position="228"/>
    </location>
</feature>
<dbReference type="Pfam" id="PF00005">
    <property type="entry name" value="ABC_tran"/>
    <property type="match status" value="1"/>
</dbReference>
<evidence type="ECO:0000256" key="1">
    <source>
        <dbReference type="ARBA" id="ARBA00005417"/>
    </source>
</evidence>
<dbReference type="InterPro" id="IPR017871">
    <property type="entry name" value="ABC_transporter-like_CS"/>
</dbReference>
<dbReference type="SMART" id="SM00382">
    <property type="entry name" value="AAA"/>
    <property type="match status" value="1"/>
</dbReference>
<evidence type="ECO:0000259" key="7">
    <source>
        <dbReference type="PROSITE" id="PS50893"/>
    </source>
</evidence>
<dbReference type="AlphaFoldDB" id="A0A1C3K6T9"/>
<keyword evidence="2" id="KW-0813">Transport</keyword>
<keyword evidence="4" id="KW-0547">Nucleotide-binding</keyword>
<dbReference type="GO" id="GO:0016887">
    <property type="term" value="F:ATP hydrolysis activity"/>
    <property type="evidence" value="ECO:0007669"/>
    <property type="project" value="InterPro"/>
</dbReference>
<protein>
    <submittedName>
        <fullName evidence="8">Alkanesulfonates ABC transporter ATP-binding protein / Sulfonate ABC transporter, ATP-binding subunit SsuB</fullName>
    </submittedName>
</protein>
<dbReference type="KEGG" id="odi:ODI_R0029"/>
<evidence type="ECO:0000313" key="9">
    <source>
        <dbReference type="EMBL" id="SOE45927.1"/>
    </source>
</evidence>
<dbReference type="PANTHER" id="PTHR42788:SF19">
    <property type="entry name" value="ALIPHATIC SULFONATES IMPORT ATP-BINDING PROTEIN SSUB 2"/>
    <property type="match status" value="1"/>
</dbReference>
<sequence>MLHIDHINKTYPNGAEALRGVDLALEAGRIVAIVGGSGCGKSTLLRLAAGLDQPSSGAIRVDGEAITAPHPAVGIVFQEPRLLPWLTIAQNIGFYIADLPAAERRERTDWALARIGLAAYGPRWPRELSGGQAQRVAIARSLVAHPKVLLLDEPFSALDAFTRASLQDALLDLWQAQRPTLVIVTHDVQEAVALSNRVVVMQPEPGRIHSVLDFSLPYPRDRLADAFVRAERQVLQALDSSLAQPGRSPRPRREAPLQDPPLPALLPSHLIAV</sequence>
<keyword evidence="3" id="KW-0472">Membrane</keyword>
<evidence type="ECO:0000313" key="10">
    <source>
        <dbReference type="Proteomes" id="UP000078558"/>
    </source>
</evidence>